<dbReference type="PROSITE" id="PS50835">
    <property type="entry name" value="IG_LIKE"/>
    <property type="match status" value="1"/>
</dbReference>
<proteinExistence type="predicted"/>
<dbReference type="Proteomes" id="UP000762676">
    <property type="component" value="Unassembled WGS sequence"/>
</dbReference>
<evidence type="ECO:0000313" key="2">
    <source>
        <dbReference type="EMBL" id="GFR94489.1"/>
    </source>
</evidence>
<name>A0AAV4H9S5_9GAST</name>
<dbReference type="AlphaFoldDB" id="A0AAV4H9S5"/>
<gene>
    <name evidence="2" type="ORF">ElyMa_004404600</name>
</gene>
<comment type="caution">
    <text evidence="2">The sequence shown here is derived from an EMBL/GenBank/DDBJ whole genome shotgun (WGS) entry which is preliminary data.</text>
</comment>
<dbReference type="InterPro" id="IPR007110">
    <property type="entry name" value="Ig-like_dom"/>
</dbReference>
<accession>A0AAV4H9S5</accession>
<protein>
    <recommendedName>
        <fullName evidence="1">Ig-like domain-containing protein</fullName>
    </recommendedName>
</protein>
<organism evidence="2 3">
    <name type="scientific">Elysia marginata</name>
    <dbReference type="NCBI Taxonomy" id="1093978"/>
    <lineage>
        <taxon>Eukaryota</taxon>
        <taxon>Metazoa</taxon>
        <taxon>Spiralia</taxon>
        <taxon>Lophotrochozoa</taxon>
        <taxon>Mollusca</taxon>
        <taxon>Gastropoda</taxon>
        <taxon>Heterobranchia</taxon>
        <taxon>Euthyneura</taxon>
        <taxon>Panpulmonata</taxon>
        <taxon>Sacoglossa</taxon>
        <taxon>Placobranchoidea</taxon>
        <taxon>Plakobranchidae</taxon>
        <taxon>Elysia</taxon>
    </lineage>
</organism>
<evidence type="ECO:0000313" key="3">
    <source>
        <dbReference type="Proteomes" id="UP000762676"/>
    </source>
</evidence>
<reference evidence="2 3" key="1">
    <citation type="journal article" date="2021" name="Elife">
        <title>Chloroplast acquisition without the gene transfer in kleptoplastic sea slugs, Plakobranchus ocellatus.</title>
        <authorList>
            <person name="Maeda T."/>
            <person name="Takahashi S."/>
            <person name="Yoshida T."/>
            <person name="Shimamura S."/>
            <person name="Takaki Y."/>
            <person name="Nagai Y."/>
            <person name="Toyoda A."/>
            <person name="Suzuki Y."/>
            <person name="Arimoto A."/>
            <person name="Ishii H."/>
            <person name="Satoh N."/>
            <person name="Nishiyama T."/>
            <person name="Hasebe M."/>
            <person name="Maruyama T."/>
            <person name="Minagawa J."/>
            <person name="Obokata J."/>
            <person name="Shigenobu S."/>
        </authorList>
    </citation>
    <scope>NUCLEOTIDE SEQUENCE [LARGE SCALE GENOMIC DNA]</scope>
</reference>
<dbReference type="EMBL" id="BMAT01008887">
    <property type="protein sequence ID" value="GFR94489.1"/>
    <property type="molecule type" value="Genomic_DNA"/>
</dbReference>
<feature type="domain" description="Ig-like" evidence="1">
    <location>
        <begin position="1"/>
        <end position="103"/>
    </location>
</feature>
<sequence length="213" mass="23344">MSLDDQRSFGKLTCKANGNAVSVESVAFIWVKDTGETNEILAVTRNSTTATASLDGMIGNGTLQNNGGSIVLDQMDADICGSSYFLCEVVYMEPSGEMDRAIATAWPRQPQSVQPGMEDSNRTADLPDMKRKAEEMSAALEMLNMTFTKEMTRMQNEREAQAWILSRLEELETLSASLSQAQSCQVCSNVTQALEKLERRLDGLENGIGNQVI</sequence>
<keyword evidence="3" id="KW-1185">Reference proteome</keyword>
<evidence type="ECO:0000259" key="1">
    <source>
        <dbReference type="PROSITE" id="PS50835"/>
    </source>
</evidence>